<accession>A0A5N5WTU7</accession>
<gene>
    <name evidence="2" type="ORF">BDV29DRAFT_178333</name>
</gene>
<organism evidence="2 3">
    <name type="scientific">Aspergillus leporis</name>
    <dbReference type="NCBI Taxonomy" id="41062"/>
    <lineage>
        <taxon>Eukaryota</taxon>
        <taxon>Fungi</taxon>
        <taxon>Dikarya</taxon>
        <taxon>Ascomycota</taxon>
        <taxon>Pezizomycotina</taxon>
        <taxon>Eurotiomycetes</taxon>
        <taxon>Eurotiomycetidae</taxon>
        <taxon>Eurotiales</taxon>
        <taxon>Aspergillaceae</taxon>
        <taxon>Aspergillus</taxon>
        <taxon>Aspergillus subgen. Circumdati</taxon>
    </lineage>
</organism>
<feature type="region of interest" description="Disordered" evidence="1">
    <location>
        <begin position="1"/>
        <end position="56"/>
    </location>
</feature>
<keyword evidence="3" id="KW-1185">Reference proteome</keyword>
<evidence type="ECO:0008006" key="4">
    <source>
        <dbReference type="Google" id="ProtNLM"/>
    </source>
</evidence>
<protein>
    <recommendedName>
        <fullName evidence="4">Tubby C-terminal-like domain-containing protein</fullName>
    </recommendedName>
</protein>
<evidence type="ECO:0000313" key="3">
    <source>
        <dbReference type="Proteomes" id="UP000326565"/>
    </source>
</evidence>
<dbReference type="Proteomes" id="UP000326565">
    <property type="component" value="Unassembled WGS sequence"/>
</dbReference>
<evidence type="ECO:0000256" key="1">
    <source>
        <dbReference type="SAM" id="MobiDB-lite"/>
    </source>
</evidence>
<evidence type="ECO:0000313" key="2">
    <source>
        <dbReference type="EMBL" id="KAB8071943.1"/>
    </source>
</evidence>
<reference evidence="2 3" key="1">
    <citation type="submission" date="2019-04" db="EMBL/GenBank/DDBJ databases">
        <title>Friends and foes A comparative genomics study of 23 Aspergillus species from section Flavi.</title>
        <authorList>
            <consortium name="DOE Joint Genome Institute"/>
            <person name="Kjaerbolling I."/>
            <person name="Vesth T."/>
            <person name="Frisvad J.C."/>
            <person name="Nybo J.L."/>
            <person name="Theobald S."/>
            <person name="Kildgaard S."/>
            <person name="Isbrandt T."/>
            <person name="Kuo A."/>
            <person name="Sato A."/>
            <person name="Lyhne E.K."/>
            <person name="Kogle M.E."/>
            <person name="Wiebenga A."/>
            <person name="Kun R.S."/>
            <person name="Lubbers R.J."/>
            <person name="Makela M.R."/>
            <person name="Barry K."/>
            <person name="Chovatia M."/>
            <person name="Clum A."/>
            <person name="Daum C."/>
            <person name="Haridas S."/>
            <person name="He G."/>
            <person name="LaButti K."/>
            <person name="Lipzen A."/>
            <person name="Mondo S."/>
            <person name="Riley R."/>
            <person name="Salamov A."/>
            <person name="Simmons B.A."/>
            <person name="Magnuson J.K."/>
            <person name="Henrissat B."/>
            <person name="Mortensen U.H."/>
            <person name="Larsen T.O."/>
            <person name="Devries R.P."/>
            <person name="Grigoriev I.V."/>
            <person name="Machida M."/>
            <person name="Baker S.E."/>
            <person name="Andersen M.R."/>
        </authorList>
    </citation>
    <scope>NUCLEOTIDE SEQUENCE [LARGE SCALE GENOMIC DNA]</scope>
    <source>
        <strain evidence="2 3">CBS 151.66</strain>
    </source>
</reference>
<dbReference type="OrthoDB" id="4725912at2759"/>
<name>A0A5N5WTU7_9EURO</name>
<dbReference type="EMBL" id="ML732259">
    <property type="protein sequence ID" value="KAB8071943.1"/>
    <property type="molecule type" value="Genomic_DNA"/>
</dbReference>
<sequence length="235" mass="26206">MSLWPMDQKTKEGSYPPQQYYPDPNASSLPPYPGYPQPASGNPLYPPQPYHTQSPTRSLKVDFTSWTARHLGITDAENPGASIFTVDLHNRKPQMEFKSGTTDASFATVRYRSWKPEIDIHLHGRDINLRVKTRLKHETTYASIAFPNTYLTWRSTSALKYLDFECIDQNGVAVATFKPHSSLSMRKLGQLNIIVPSACSGVAMDELVLTGVAFMYYVYLQYISASTAAASASVA</sequence>
<proteinExistence type="predicted"/>
<dbReference type="AlphaFoldDB" id="A0A5N5WTU7"/>